<gene>
    <name evidence="1" type="ORF">D623_10024798</name>
</gene>
<dbReference type="Proteomes" id="UP000052978">
    <property type="component" value="Unassembled WGS sequence"/>
</dbReference>
<protein>
    <submittedName>
        <fullName evidence="1">Uncharacterized protein</fullName>
    </submittedName>
</protein>
<evidence type="ECO:0000313" key="1">
    <source>
        <dbReference type="EMBL" id="EPQ20512.1"/>
    </source>
</evidence>
<evidence type="ECO:0000313" key="2">
    <source>
        <dbReference type="Proteomes" id="UP000052978"/>
    </source>
</evidence>
<organism evidence="1 2">
    <name type="scientific">Myotis brandtii</name>
    <name type="common">Brandt's bat</name>
    <dbReference type="NCBI Taxonomy" id="109478"/>
    <lineage>
        <taxon>Eukaryota</taxon>
        <taxon>Metazoa</taxon>
        <taxon>Chordata</taxon>
        <taxon>Craniata</taxon>
        <taxon>Vertebrata</taxon>
        <taxon>Euteleostomi</taxon>
        <taxon>Mammalia</taxon>
        <taxon>Eutheria</taxon>
        <taxon>Laurasiatheria</taxon>
        <taxon>Chiroptera</taxon>
        <taxon>Yangochiroptera</taxon>
        <taxon>Vespertilionidae</taxon>
        <taxon>Myotis</taxon>
    </lineage>
</organism>
<dbReference type="AlphaFoldDB" id="S7QGK0"/>
<accession>S7QGK0</accession>
<name>S7QGK0_MYOBR</name>
<proteinExistence type="predicted"/>
<dbReference type="EMBL" id="KE164845">
    <property type="protein sequence ID" value="EPQ20512.1"/>
    <property type="molecule type" value="Genomic_DNA"/>
</dbReference>
<sequence>MNWLLAVRTYSRALSPTVMRGAGGKGRLEAAAAAEQLLNYSKSPPTPARICQSSLQLSCLRLPEVT</sequence>
<keyword evidence="2" id="KW-1185">Reference proteome</keyword>
<reference evidence="1 2" key="1">
    <citation type="journal article" date="2013" name="Nat. Commun.">
        <title>Genome analysis reveals insights into physiology and longevity of the Brandt's bat Myotis brandtii.</title>
        <authorList>
            <person name="Seim I."/>
            <person name="Fang X."/>
            <person name="Xiong Z."/>
            <person name="Lobanov A.V."/>
            <person name="Huang Z."/>
            <person name="Ma S."/>
            <person name="Feng Y."/>
            <person name="Turanov A.A."/>
            <person name="Zhu Y."/>
            <person name="Lenz T.L."/>
            <person name="Gerashchenko M.V."/>
            <person name="Fan D."/>
            <person name="Hee Yim S."/>
            <person name="Yao X."/>
            <person name="Jordan D."/>
            <person name="Xiong Y."/>
            <person name="Ma Y."/>
            <person name="Lyapunov A.N."/>
            <person name="Chen G."/>
            <person name="Kulakova O.I."/>
            <person name="Sun Y."/>
            <person name="Lee S.G."/>
            <person name="Bronson R.T."/>
            <person name="Moskalev A.A."/>
            <person name="Sunyaev S.R."/>
            <person name="Zhang G."/>
            <person name="Krogh A."/>
            <person name="Wang J."/>
            <person name="Gladyshev V.N."/>
        </authorList>
    </citation>
    <scope>NUCLEOTIDE SEQUENCE [LARGE SCALE GENOMIC DNA]</scope>
</reference>